<evidence type="ECO:0000259" key="6">
    <source>
        <dbReference type="PROSITE" id="PS50199"/>
    </source>
</evidence>
<dbReference type="GO" id="GO:0008237">
    <property type="term" value="F:metallopeptidase activity"/>
    <property type="evidence" value="ECO:0007669"/>
    <property type="project" value="TreeGrafter"/>
</dbReference>
<evidence type="ECO:0000256" key="3">
    <source>
        <dbReference type="ARBA" id="ARBA00022833"/>
    </source>
</evidence>
<dbReference type="AlphaFoldDB" id="A0A367JSG2"/>
<dbReference type="PROSITE" id="PS01358">
    <property type="entry name" value="ZF_RANBP2_1"/>
    <property type="match status" value="2"/>
</dbReference>
<dbReference type="OrthoDB" id="261960at2759"/>
<evidence type="ECO:0000256" key="1">
    <source>
        <dbReference type="ARBA" id="ARBA00022723"/>
    </source>
</evidence>
<dbReference type="Gene3D" id="2.30.30.380">
    <property type="entry name" value="Zn-finger domain of Sec23/24"/>
    <property type="match status" value="1"/>
</dbReference>
<dbReference type="SMART" id="SM00547">
    <property type="entry name" value="ZnF_RBZ"/>
    <property type="match status" value="2"/>
</dbReference>
<keyword evidence="3" id="KW-0862">Zinc</keyword>
<dbReference type="InterPro" id="IPR001876">
    <property type="entry name" value="Znf_RanBP2"/>
</dbReference>
<dbReference type="InterPro" id="IPR013536">
    <property type="entry name" value="WLM_dom"/>
</dbReference>
<dbReference type="GO" id="GO:0008270">
    <property type="term" value="F:zinc ion binding"/>
    <property type="evidence" value="ECO:0007669"/>
    <property type="project" value="UniProtKB-KW"/>
</dbReference>
<dbReference type="Pfam" id="PF08325">
    <property type="entry name" value="WLM"/>
    <property type="match status" value="1"/>
</dbReference>
<gene>
    <name evidence="8" type="ORF">CU098_006070</name>
</gene>
<dbReference type="InterPro" id="IPR036443">
    <property type="entry name" value="Znf_RanBP2_sf"/>
</dbReference>
<reference evidence="8 9" key="1">
    <citation type="journal article" date="2018" name="G3 (Bethesda)">
        <title>Phylogenetic and Phylogenomic Definition of Rhizopus Species.</title>
        <authorList>
            <person name="Gryganskyi A.P."/>
            <person name="Golan J."/>
            <person name="Dolatabadi S."/>
            <person name="Mondo S."/>
            <person name="Robb S."/>
            <person name="Idnurm A."/>
            <person name="Muszewska A."/>
            <person name="Steczkiewicz K."/>
            <person name="Masonjones S."/>
            <person name="Liao H.L."/>
            <person name="Gajdeczka M.T."/>
            <person name="Anike F."/>
            <person name="Vuek A."/>
            <person name="Anishchenko I.M."/>
            <person name="Voigt K."/>
            <person name="de Hoog G.S."/>
            <person name="Smith M.E."/>
            <person name="Heitman J."/>
            <person name="Vilgalys R."/>
            <person name="Stajich J.E."/>
        </authorList>
    </citation>
    <scope>NUCLEOTIDE SEQUENCE [LARGE SCALE GENOMIC DNA]</scope>
    <source>
        <strain evidence="8 9">LSU 92-RS-03</strain>
    </source>
</reference>
<dbReference type="GO" id="GO:0006281">
    <property type="term" value="P:DNA repair"/>
    <property type="evidence" value="ECO:0007669"/>
    <property type="project" value="TreeGrafter"/>
</dbReference>
<accession>A0A367JSG2</accession>
<keyword evidence="9" id="KW-1185">Reference proteome</keyword>
<dbReference type="GO" id="GO:0005634">
    <property type="term" value="C:nucleus"/>
    <property type="evidence" value="ECO:0007669"/>
    <property type="project" value="TreeGrafter"/>
</dbReference>
<dbReference type="EMBL" id="PJQM01002774">
    <property type="protein sequence ID" value="RCH92880.1"/>
    <property type="molecule type" value="Genomic_DNA"/>
</dbReference>
<dbReference type="PROSITE" id="PS51397">
    <property type="entry name" value="WLM"/>
    <property type="match status" value="1"/>
</dbReference>
<dbReference type="SUPFAM" id="SSF90209">
    <property type="entry name" value="Ran binding protein zinc finger-like"/>
    <property type="match status" value="1"/>
</dbReference>
<keyword evidence="1" id="KW-0479">Metal-binding</keyword>
<proteinExistence type="predicted"/>
<evidence type="ECO:0000313" key="9">
    <source>
        <dbReference type="Proteomes" id="UP000253551"/>
    </source>
</evidence>
<protein>
    <recommendedName>
        <fullName evidence="10">WLM domain-containing protein</fullName>
    </recommendedName>
</protein>
<evidence type="ECO:0000256" key="2">
    <source>
        <dbReference type="ARBA" id="ARBA00022771"/>
    </source>
</evidence>
<evidence type="ECO:0000259" key="7">
    <source>
        <dbReference type="PROSITE" id="PS51397"/>
    </source>
</evidence>
<evidence type="ECO:0000313" key="8">
    <source>
        <dbReference type="EMBL" id="RCH92880.1"/>
    </source>
</evidence>
<comment type="caution">
    <text evidence="8">The sequence shown here is derived from an EMBL/GenBank/DDBJ whole genome shotgun (WGS) entry which is preliminary data.</text>
</comment>
<dbReference type="PROSITE" id="PS50199">
    <property type="entry name" value="ZF_RANBP2_2"/>
    <property type="match status" value="1"/>
</dbReference>
<dbReference type="PANTHER" id="PTHR46622:SF1">
    <property type="entry name" value="DNA-DEPENDENT METALLOPROTEASE WSS1"/>
    <property type="match status" value="1"/>
</dbReference>
<feature type="region of interest" description="Disordered" evidence="5">
    <location>
        <begin position="167"/>
        <end position="188"/>
    </location>
</feature>
<feature type="domain" description="WLM" evidence="7">
    <location>
        <begin position="1"/>
        <end position="200"/>
    </location>
</feature>
<keyword evidence="2 4" id="KW-0863">Zinc-finger</keyword>
<evidence type="ECO:0000256" key="5">
    <source>
        <dbReference type="SAM" id="MobiDB-lite"/>
    </source>
</evidence>
<dbReference type="PANTHER" id="PTHR46622">
    <property type="entry name" value="DNA-DEPENDENT METALLOPROTEASE WSS1"/>
    <property type="match status" value="1"/>
</dbReference>
<name>A0A367JSG2_RHIST</name>
<dbReference type="Proteomes" id="UP000253551">
    <property type="component" value="Unassembled WGS sequence"/>
</dbReference>
<dbReference type="InterPro" id="IPR053000">
    <property type="entry name" value="WSS1-like_metalloprotease"/>
</dbReference>
<dbReference type="STRING" id="4846.A0A367JSG2"/>
<feature type="domain" description="RanBP2-type" evidence="6">
    <location>
        <begin position="245"/>
        <end position="275"/>
    </location>
</feature>
<evidence type="ECO:0008006" key="10">
    <source>
        <dbReference type="Google" id="ProtNLM"/>
    </source>
</evidence>
<organism evidence="8 9">
    <name type="scientific">Rhizopus stolonifer</name>
    <name type="common">Rhizopus nigricans</name>
    <dbReference type="NCBI Taxonomy" id="4846"/>
    <lineage>
        <taxon>Eukaryota</taxon>
        <taxon>Fungi</taxon>
        <taxon>Fungi incertae sedis</taxon>
        <taxon>Mucoromycota</taxon>
        <taxon>Mucoromycotina</taxon>
        <taxon>Mucoromycetes</taxon>
        <taxon>Mucorales</taxon>
        <taxon>Mucorineae</taxon>
        <taxon>Rhizopodaceae</taxon>
        <taxon>Rhizopus</taxon>
    </lineage>
</organism>
<sequence length="308" mass="35169">MNKHKLIDDYQELKRKPKSKEALELLKKLASQVKPILSKHNWKITTLCEFFPENPNLLGINVNRGWQIKLRLRPHYDENQFLEYHDILGTLLHEIVHIVRGPHDEIFYKKLAELQQETEALMTSGYTGEGFYSKGHLLSSSSSVPRYLSNQAAASAAEKRLKMSKWMTPPGGKRLGGNSSHNKHLSPAQLAAQAAQKRLQDKVWCGGSVDNKDQETTNKRRLVDSPVTIGKRSRVTIDLTADDQEENDDWACPTCTYLNNSIVLSCIMCFTERSYTPPQSDVWTCPQCELENEKKWQTCTACAFVYLR</sequence>
<evidence type="ECO:0000256" key="4">
    <source>
        <dbReference type="PROSITE-ProRule" id="PRU00322"/>
    </source>
</evidence>